<keyword evidence="1" id="KW-0472">Membrane</keyword>
<feature type="transmembrane region" description="Helical" evidence="1">
    <location>
        <begin position="33"/>
        <end position="53"/>
    </location>
</feature>
<dbReference type="RefSeq" id="WP_154221519.1">
    <property type="nucleotide sequence ID" value="NZ_CP034544.1"/>
</dbReference>
<reference evidence="2" key="2">
    <citation type="submission" date="2022-11" db="EMBL/GenBank/DDBJ databases">
        <title>complete genomes of mycoplasma synoviae ZX313 strain and SD2 strain.</title>
        <authorList>
            <person name="Zhong Q."/>
        </authorList>
    </citation>
    <scope>NUCLEOTIDE SEQUENCE</scope>
    <source>
        <strain evidence="2">SD2</strain>
    </source>
</reference>
<gene>
    <name evidence="2" type="ORF">OIE46_00855</name>
</gene>
<protein>
    <recommendedName>
        <fullName evidence="4">Preprotein translocase subunit YajC</fullName>
    </recommendedName>
</protein>
<evidence type="ECO:0000313" key="2">
    <source>
        <dbReference type="EMBL" id="UZW64629.1"/>
    </source>
</evidence>
<evidence type="ECO:0008006" key="4">
    <source>
        <dbReference type="Google" id="ProtNLM"/>
    </source>
</evidence>
<keyword evidence="1" id="KW-0812">Transmembrane</keyword>
<evidence type="ECO:0000313" key="3">
    <source>
        <dbReference type="Proteomes" id="UP001164481"/>
    </source>
</evidence>
<proteinExistence type="predicted"/>
<dbReference type="Proteomes" id="UP001164481">
    <property type="component" value="Chromosome"/>
</dbReference>
<accession>A0AAX3F0K0</accession>
<organism evidence="2 3">
    <name type="scientific">Mycoplasmopsis synoviae</name>
    <name type="common">Mycoplasma synoviae</name>
    <dbReference type="NCBI Taxonomy" id="2109"/>
    <lineage>
        <taxon>Bacteria</taxon>
        <taxon>Bacillati</taxon>
        <taxon>Mycoplasmatota</taxon>
        <taxon>Mycoplasmoidales</taxon>
        <taxon>Metamycoplasmataceae</taxon>
        <taxon>Mycoplasmopsis</taxon>
    </lineage>
</organism>
<reference evidence="2" key="1">
    <citation type="submission" date="2022-10" db="EMBL/GenBank/DDBJ databases">
        <authorList>
            <person name="Wei X."/>
        </authorList>
    </citation>
    <scope>NUCLEOTIDE SEQUENCE</scope>
    <source>
        <strain evidence="2">SD2</strain>
    </source>
</reference>
<dbReference type="EMBL" id="CP107525">
    <property type="protein sequence ID" value="UZW64629.1"/>
    <property type="molecule type" value="Genomic_DNA"/>
</dbReference>
<sequence>MNSKLMISLANSVSFLVPGPTTTSVGGGLSKDVAIVLVVGFFLLAALMIPLHFRQKKKVKQFKEKQLRDFYQNNPRKTHMKYEDTKMFLPSWERAKYSAPIILFIVFIVIAISILVGSTLISR</sequence>
<feature type="transmembrane region" description="Helical" evidence="1">
    <location>
        <begin position="97"/>
        <end position="121"/>
    </location>
</feature>
<dbReference type="AlphaFoldDB" id="A0AAX3F0K0"/>
<evidence type="ECO:0000256" key="1">
    <source>
        <dbReference type="SAM" id="Phobius"/>
    </source>
</evidence>
<keyword evidence="1" id="KW-1133">Transmembrane helix</keyword>
<name>A0AAX3F0K0_MYCSY</name>